<dbReference type="VEuPathDB" id="VectorBase:CPIJ003301"/>
<feature type="region of interest" description="Disordered" evidence="1">
    <location>
        <begin position="74"/>
        <end position="96"/>
    </location>
</feature>
<reference evidence="3" key="2">
    <citation type="submission" date="2021-02" db="UniProtKB">
        <authorList>
            <consortium name="EnsemblMetazoa"/>
        </authorList>
    </citation>
    <scope>IDENTIFICATION</scope>
    <source>
        <strain evidence="3">JHB</strain>
    </source>
</reference>
<gene>
    <name evidence="3" type="primary">6034750</name>
    <name evidence="2" type="ORF">CpipJ_CPIJ003301</name>
</gene>
<proteinExistence type="predicted"/>
<dbReference type="Proteomes" id="UP000002320">
    <property type="component" value="Unassembled WGS sequence"/>
</dbReference>
<evidence type="ECO:0000313" key="4">
    <source>
        <dbReference type="Proteomes" id="UP000002320"/>
    </source>
</evidence>
<organism>
    <name type="scientific">Culex quinquefasciatus</name>
    <name type="common">Southern house mosquito</name>
    <name type="synonym">Culex pungens</name>
    <dbReference type="NCBI Taxonomy" id="7176"/>
    <lineage>
        <taxon>Eukaryota</taxon>
        <taxon>Metazoa</taxon>
        <taxon>Ecdysozoa</taxon>
        <taxon>Arthropoda</taxon>
        <taxon>Hexapoda</taxon>
        <taxon>Insecta</taxon>
        <taxon>Pterygota</taxon>
        <taxon>Neoptera</taxon>
        <taxon>Endopterygota</taxon>
        <taxon>Diptera</taxon>
        <taxon>Nematocera</taxon>
        <taxon>Culicoidea</taxon>
        <taxon>Culicidae</taxon>
        <taxon>Culicinae</taxon>
        <taxon>Culicini</taxon>
        <taxon>Culex</taxon>
        <taxon>Culex</taxon>
    </lineage>
</organism>
<keyword evidence="4" id="KW-1185">Reference proteome</keyword>
<dbReference type="KEGG" id="cqu:CpipJ_CPIJ003301"/>
<dbReference type="EnsemblMetazoa" id="CPIJ003301-RA">
    <property type="protein sequence ID" value="CPIJ003301-PA"/>
    <property type="gene ID" value="CPIJ003301"/>
</dbReference>
<evidence type="ECO:0000313" key="2">
    <source>
        <dbReference type="EMBL" id="EDS39043.1"/>
    </source>
</evidence>
<dbReference type="HOGENOM" id="CLU_2361781_0_0_1"/>
<accession>B0W8J3</accession>
<protein>
    <submittedName>
        <fullName evidence="2 3">Uncharacterized protein</fullName>
    </submittedName>
</protein>
<sequence>MLRSIVRLSRKLSRQLGFVKVLSALQEEIGFFTPENEPRSSRRGPIGLQSTKSLVTHMLLFHHKHCKQYIFGSQRSKDGPAEQSDSGECRYGCNRP</sequence>
<evidence type="ECO:0000256" key="1">
    <source>
        <dbReference type="SAM" id="MobiDB-lite"/>
    </source>
</evidence>
<dbReference type="EMBL" id="DS231859">
    <property type="protein sequence ID" value="EDS39043.1"/>
    <property type="molecule type" value="Genomic_DNA"/>
</dbReference>
<reference evidence="2" key="1">
    <citation type="submission" date="2007-03" db="EMBL/GenBank/DDBJ databases">
        <title>Annotation of Culex pipiens quinquefasciatus.</title>
        <authorList>
            <consortium name="The Broad Institute Genome Sequencing Platform"/>
            <person name="Atkinson P.W."/>
            <person name="Hemingway J."/>
            <person name="Christensen B.M."/>
            <person name="Higgs S."/>
            <person name="Kodira C."/>
            <person name="Hannick L."/>
            <person name="Megy K."/>
            <person name="O'Leary S."/>
            <person name="Pearson M."/>
            <person name="Haas B.J."/>
            <person name="Mauceli E."/>
            <person name="Wortman J.R."/>
            <person name="Lee N.H."/>
            <person name="Guigo R."/>
            <person name="Stanke M."/>
            <person name="Alvarado L."/>
            <person name="Amedeo P."/>
            <person name="Antoine C.H."/>
            <person name="Arensburger P."/>
            <person name="Bidwell S.L."/>
            <person name="Crawford M."/>
            <person name="Camaro F."/>
            <person name="Devon K."/>
            <person name="Engels R."/>
            <person name="Hammond M."/>
            <person name="Howarth C."/>
            <person name="Koehrsen M."/>
            <person name="Lawson D."/>
            <person name="Montgomery P."/>
            <person name="Nene V."/>
            <person name="Nusbaum C."/>
            <person name="Puiu D."/>
            <person name="Romero-Severson J."/>
            <person name="Severson D.W."/>
            <person name="Shumway M."/>
            <person name="Sisk P."/>
            <person name="Stolte C."/>
            <person name="Zeng Q."/>
            <person name="Eisenstadt E."/>
            <person name="Fraser-Liggett C."/>
            <person name="Strausberg R."/>
            <person name="Galagan J."/>
            <person name="Birren B."/>
            <person name="Collins F.H."/>
        </authorList>
    </citation>
    <scope>NUCLEOTIDE SEQUENCE [LARGE SCALE GENOMIC DNA]</scope>
    <source>
        <strain evidence="2">JHB</strain>
    </source>
</reference>
<dbReference type="InParanoid" id="B0W8J3"/>
<name>B0W8J3_CULQU</name>
<dbReference type="AlphaFoldDB" id="B0W8J3"/>
<evidence type="ECO:0000313" key="3">
    <source>
        <dbReference type="EnsemblMetazoa" id="CPIJ003301-PA"/>
    </source>
</evidence>